<evidence type="ECO:0000256" key="1">
    <source>
        <dbReference type="ARBA" id="ARBA00004123"/>
    </source>
</evidence>
<dbReference type="Pfam" id="PF21517">
    <property type="entry name" value="HTH_Tnp_Tc3_2_like"/>
    <property type="match status" value="1"/>
</dbReference>
<sequence>MPRGSRLSLEEQAQVDVLRRNGDTCRGIATKIGRSANCIHNYLKDPNGYRKKKSPGRPTVLSEATSRHLRRILSNSTASLGEVKADLGLSASRTTIWRAIKKSKQIIRQVMKPAPRLTQAHKSARLRFVQKNFTRDWDKVRHDLP</sequence>
<dbReference type="Pfam" id="PF11427">
    <property type="entry name" value="HTH_Tnp_Tc3_1"/>
    <property type="match status" value="1"/>
</dbReference>
<evidence type="ECO:0000313" key="4">
    <source>
        <dbReference type="EMBL" id="KIH65665.1"/>
    </source>
</evidence>
<dbReference type="Proteomes" id="UP000054047">
    <property type="component" value="Unassembled WGS sequence"/>
</dbReference>
<gene>
    <name evidence="4" type="ORF">ANCDUO_04011</name>
</gene>
<comment type="subcellular location">
    <subcellularLocation>
        <location evidence="1">Nucleus</location>
    </subcellularLocation>
</comment>
<dbReference type="InterPro" id="IPR025898">
    <property type="entry name" value="Tc3_transposase_DNA-bd_dom"/>
</dbReference>
<reference evidence="4 5" key="1">
    <citation type="submission" date="2013-12" db="EMBL/GenBank/DDBJ databases">
        <title>Draft genome of the parsitic nematode Ancylostoma duodenale.</title>
        <authorList>
            <person name="Mitreva M."/>
        </authorList>
    </citation>
    <scope>NUCLEOTIDE SEQUENCE [LARGE SCALE GENOMIC DNA]</scope>
    <source>
        <strain evidence="4 5">Zhejiang</strain>
    </source>
</reference>
<keyword evidence="5" id="KW-1185">Reference proteome</keyword>
<name>A0A0C2GVY4_9BILA</name>
<accession>A0A0C2GVY4</accession>
<evidence type="ECO:0000313" key="5">
    <source>
        <dbReference type="Proteomes" id="UP000054047"/>
    </source>
</evidence>
<evidence type="ECO:0000259" key="2">
    <source>
        <dbReference type="Pfam" id="PF11427"/>
    </source>
</evidence>
<dbReference type="GO" id="GO:0005634">
    <property type="term" value="C:nucleus"/>
    <property type="evidence" value="ECO:0007669"/>
    <property type="project" value="UniProtKB-SubCell"/>
</dbReference>
<dbReference type="SUPFAM" id="SSF46689">
    <property type="entry name" value="Homeodomain-like"/>
    <property type="match status" value="1"/>
</dbReference>
<protein>
    <submittedName>
        <fullName evidence="4">Uncharacterized protein</fullName>
    </submittedName>
</protein>
<dbReference type="AlphaFoldDB" id="A0A0C2GVY4"/>
<dbReference type="InterPro" id="IPR048703">
    <property type="entry name" value="Tnp_Tc3-like_HTH"/>
</dbReference>
<evidence type="ECO:0000259" key="3">
    <source>
        <dbReference type="Pfam" id="PF21517"/>
    </source>
</evidence>
<dbReference type="InterPro" id="IPR009057">
    <property type="entry name" value="Homeodomain-like_sf"/>
</dbReference>
<dbReference type="EMBL" id="KN727446">
    <property type="protein sequence ID" value="KIH65665.1"/>
    <property type="molecule type" value="Genomic_DNA"/>
</dbReference>
<proteinExistence type="predicted"/>
<dbReference type="InterPro" id="IPR036388">
    <property type="entry name" value="WH-like_DNA-bd_sf"/>
</dbReference>
<dbReference type="GO" id="GO:0003677">
    <property type="term" value="F:DNA binding"/>
    <property type="evidence" value="ECO:0007669"/>
    <property type="project" value="InterPro"/>
</dbReference>
<dbReference type="OrthoDB" id="5823189at2759"/>
<organism evidence="4 5">
    <name type="scientific">Ancylostoma duodenale</name>
    <dbReference type="NCBI Taxonomy" id="51022"/>
    <lineage>
        <taxon>Eukaryota</taxon>
        <taxon>Metazoa</taxon>
        <taxon>Ecdysozoa</taxon>
        <taxon>Nematoda</taxon>
        <taxon>Chromadorea</taxon>
        <taxon>Rhabditida</taxon>
        <taxon>Rhabditina</taxon>
        <taxon>Rhabditomorpha</taxon>
        <taxon>Strongyloidea</taxon>
        <taxon>Ancylostomatidae</taxon>
        <taxon>Ancylostomatinae</taxon>
        <taxon>Ancylostoma</taxon>
    </lineage>
</organism>
<dbReference type="Gene3D" id="1.10.10.10">
    <property type="entry name" value="Winged helix-like DNA-binding domain superfamily/Winged helix DNA-binding domain"/>
    <property type="match status" value="1"/>
</dbReference>
<dbReference type="Gene3D" id="1.10.10.60">
    <property type="entry name" value="Homeodomain-like"/>
    <property type="match status" value="1"/>
</dbReference>
<feature type="domain" description="Tc3 transposase DNA binding" evidence="2">
    <location>
        <begin position="3"/>
        <end position="49"/>
    </location>
</feature>
<feature type="domain" description="Transposable element Tc3 transposase-like DNA-binding HTH" evidence="3">
    <location>
        <begin position="67"/>
        <end position="103"/>
    </location>
</feature>